<dbReference type="eggNOG" id="ENOG502T1VG">
    <property type="taxonomic scope" value="Eukaryota"/>
</dbReference>
<reference evidence="2 3" key="1">
    <citation type="journal article" date="2009" name="Science">
        <title>Green evolution and dynamic adaptations revealed by genomes of the marine picoeukaryotes Micromonas.</title>
        <authorList>
            <person name="Worden A.Z."/>
            <person name="Lee J.H."/>
            <person name="Mock T."/>
            <person name="Rouze P."/>
            <person name="Simmons M.P."/>
            <person name="Aerts A.L."/>
            <person name="Allen A.E."/>
            <person name="Cuvelier M.L."/>
            <person name="Derelle E."/>
            <person name="Everett M.V."/>
            <person name="Foulon E."/>
            <person name="Grimwood J."/>
            <person name="Gundlach H."/>
            <person name="Henrissat B."/>
            <person name="Napoli C."/>
            <person name="McDonald S.M."/>
            <person name="Parker M.S."/>
            <person name="Rombauts S."/>
            <person name="Salamov A."/>
            <person name="Von Dassow P."/>
            <person name="Badger J.H."/>
            <person name="Coutinho P.M."/>
            <person name="Demir E."/>
            <person name="Dubchak I."/>
            <person name="Gentemann C."/>
            <person name="Eikrem W."/>
            <person name="Gready J.E."/>
            <person name="John U."/>
            <person name="Lanier W."/>
            <person name="Lindquist E.A."/>
            <person name="Lucas S."/>
            <person name="Mayer K.F."/>
            <person name="Moreau H."/>
            <person name="Not F."/>
            <person name="Otillar R."/>
            <person name="Panaud O."/>
            <person name="Pangilinan J."/>
            <person name="Paulsen I."/>
            <person name="Piegu B."/>
            <person name="Poliakov A."/>
            <person name="Robbens S."/>
            <person name="Schmutz J."/>
            <person name="Toulza E."/>
            <person name="Wyss T."/>
            <person name="Zelensky A."/>
            <person name="Zhou K."/>
            <person name="Armbrust E.V."/>
            <person name="Bhattacharya D."/>
            <person name="Goodenough U.W."/>
            <person name="Van de Peer Y."/>
            <person name="Grigoriev I.V."/>
        </authorList>
    </citation>
    <scope>NUCLEOTIDE SEQUENCE [LARGE SCALE GENOMIC DNA]</scope>
    <source>
        <strain evidence="2 3">CCMP1545</strain>
    </source>
</reference>
<feature type="compositionally biased region" description="Basic residues" evidence="1">
    <location>
        <begin position="67"/>
        <end position="93"/>
    </location>
</feature>
<proteinExistence type="predicted"/>
<dbReference type="OrthoDB" id="498789at2759"/>
<protein>
    <submittedName>
        <fullName evidence="2">Predicted protein</fullName>
    </submittedName>
</protein>
<dbReference type="OMA" id="ADKCTRC"/>
<evidence type="ECO:0000313" key="2">
    <source>
        <dbReference type="EMBL" id="EEH57479.1"/>
    </source>
</evidence>
<feature type="compositionally biased region" description="Acidic residues" evidence="1">
    <location>
        <begin position="113"/>
        <end position="124"/>
    </location>
</feature>
<evidence type="ECO:0000313" key="3">
    <source>
        <dbReference type="Proteomes" id="UP000001876"/>
    </source>
</evidence>
<feature type="region of interest" description="Disordered" evidence="1">
    <location>
        <begin position="1"/>
        <end position="229"/>
    </location>
</feature>
<dbReference type="RefSeq" id="XP_003059024.1">
    <property type="nucleotide sequence ID" value="XM_003058978.1"/>
</dbReference>
<dbReference type="KEGG" id="mpp:MICPUCDRAFT_58424"/>
<feature type="compositionally biased region" description="Basic and acidic residues" evidence="1">
    <location>
        <begin position="57"/>
        <end position="66"/>
    </location>
</feature>
<accession>C1MSB7</accession>
<dbReference type="GeneID" id="9684092"/>
<dbReference type="Proteomes" id="UP000001876">
    <property type="component" value="Unassembled WGS sequence"/>
</dbReference>
<dbReference type="EMBL" id="GG663739">
    <property type="protein sequence ID" value="EEH57479.1"/>
    <property type="molecule type" value="Genomic_DNA"/>
</dbReference>
<feature type="compositionally biased region" description="Basic and acidic residues" evidence="1">
    <location>
        <begin position="166"/>
        <end position="182"/>
    </location>
</feature>
<name>C1MSB7_MICPC</name>
<sequence length="334" mass="35718">MRSRSVSGVSVSDSDSESGSGRSGSGSSRDRGRARRRHDSSSEDESDSDAGGGARRGGNERDEDKERRKREKKEKKKLKKAEKKARKKAKKAAKRDAKDAKRRAKKRSRRDDDGDDGGDGDGDGDGGGGGGGEVRRHDDAHARVRDVPPPPRFPDAPEPTTKKPKGGLETRSREMVESEKADAAALAAADAAARRKAEEDAAAAKAASDAAEEEARAKLAESVDATPPVPGFGAAMTLEQYRAMAAQKTYLRGTIHATPQEDKDEEMDKAKKGWWACQSYKCTKGGGANHMNPKYADKCTRCNAMKPLGAGAGTFSHGMSEKAYLANSSKRLGK</sequence>
<keyword evidence="3" id="KW-1185">Reference proteome</keyword>
<dbReference type="AlphaFoldDB" id="C1MSB7"/>
<organism evidence="3">
    <name type="scientific">Micromonas pusilla (strain CCMP1545)</name>
    <name type="common">Picoplanktonic green alga</name>
    <dbReference type="NCBI Taxonomy" id="564608"/>
    <lineage>
        <taxon>Eukaryota</taxon>
        <taxon>Viridiplantae</taxon>
        <taxon>Chlorophyta</taxon>
        <taxon>Mamiellophyceae</taxon>
        <taxon>Mamiellales</taxon>
        <taxon>Mamiellaceae</taxon>
        <taxon>Micromonas</taxon>
    </lineage>
</organism>
<evidence type="ECO:0000256" key="1">
    <source>
        <dbReference type="SAM" id="MobiDB-lite"/>
    </source>
</evidence>
<feature type="compositionally biased region" description="Basic and acidic residues" evidence="1">
    <location>
        <begin position="133"/>
        <end position="146"/>
    </location>
</feature>
<feature type="compositionally biased region" description="Low complexity" evidence="1">
    <location>
        <begin position="1"/>
        <end position="20"/>
    </location>
</feature>
<gene>
    <name evidence="2" type="ORF">MICPUCDRAFT_58424</name>
</gene>
<feature type="compositionally biased region" description="Pro residues" evidence="1">
    <location>
        <begin position="147"/>
        <end position="157"/>
    </location>
</feature>